<organism evidence="1 2">
    <name type="scientific">Lasiodiplodia mahajangana</name>
    <dbReference type="NCBI Taxonomy" id="1108764"/>
    <lineage>
        <taxon>Eukaryota</taxon>
        <taxon>Fungi</taxon>
        <taxon>Dikarya</taxon>
        <taxon>Ascomycota</taxon>
        <taxon>Pezizomycotina</taxon>
        <taxon>Dothideomycetes</taxon>
        <taxon>Dothideomycetes incertae sedis</taxon>
        <taxon>Botryosphaeriales</taxon>
        <taxon>Botryosphaeriaceae</taxon>
        <taxon>Lasiodiplodia</taxon>
    </lineage>
</organism>
<accession>A0ACC2IZF5</accession>
<dbReference type="Proteomes" id="UP001153332">
    <property type="component" value="Unassembled WGS sequence"/>
</dbReference>
<name>A0ACC2IZF5_9PEZI</name>
<reference evidence="1" key="1">
    <citation type="submission" date="2022-12" db="EMBL/GenBank/DDBJ databases">
        <title>Genome Sequence of Lasiodiplodia mahajangana.</title>
        <authorList>
            <person name="Buettner E."/>
        </authorList>
    </citation>
    <scope>NUCLEOTIDE SEQUENCE</scope>
    <source>
        <strain evidence="1">VT137</strain>
    </source>
</reference>
<gene>
    <name evidence="1" type="ORF">O1611_g10339</name>
</gene>
<comment type="caution">
    <text evidence="1">The sequence shown here is derived from an EMBL/GenBank/DDBJ whole genome shotgun (WGS) entry which is preliminary data.</text>
</comment>
<sequence length="381" mass="42558">MRESSTEAAPEQGNDGEASSRMMRVASKDLRLDKERAVESPNTPEPTTMIERVKRDSDVWTKPYTSRSLHEISVEDVGSRPRYSNFPSGIKPGVGILASPKEKTIVEAEELNVNFHGAVIWKLKDAIFSFEGSSKVALKVDFESKDFIHAANGSTLSNSMAWSGSIGTEEKYLLNVAFCSFCLAGLDYELALACWVWNNFTLDENIVIPRISQDAHTRLGVYTINLSGLLDRSLVVRKGLMKSQRTQTQNNRICNRTRDVTEELHRIVAKELKVKYSTGLGKAPGVAVYDDTYLEPPIGWTDEIDNDEYWGPEGTIWTLLIVAGIESTGMKPLYTREAWAGSCITLLQSGASPNYYFHTAIDDFITYAAIWWPDPKTHDAL</sequence>
<protein>
    <submittedName>
        <fullName evidence="1">Uncharacterized protein</fullName>
    </submittedName>
</protein>
<evidence type="ECO:0000313" key="1">
    <source>
        <dbReference type="EMBL" id="KAJ8120559.1"/>
    </source>
</evidence>
<evidence type="ECO:0000313" key="2">
    <source>
        <dbReference type="Proteomes" id="UP001153332"/>
    </source>
</evidence>
<proteinExistence type="predicted"/>
<keyword evidence="2" id="KW-1185">Reference proteome</keyword>
<dbReference type="EMBL" id="JAPUUL010004063">
    <property type="protein sequence ID" value="KAJ8120559.1"/>
    <property type="molecule type" value="Genomic_DNA"/>
</dbReference>